<dbReference type="Proteomes" id="UP000540519">
    <property type="component" value="Unassembled WGS sequence"/>
</dbReference>
<proteinExistence type="predicted"/>
<dbReference type="Pfam" id="PF01471">
    <property type="entry name" value="PG_binding_1"/>
    <property type="match status" value="1"/>
</dbReference>
<dbReference type="InterPro" id="IPR036505">
    <property type="entry name" value="Amidase/PGRP_sf"/>
</dbReference>
<dbReference type="GO" id="GO:0008745">
    <property type="term" value="F:N-acetylmuramoyl-L-alanine amidase activity"/>
    <property type="evidence" value="ECO:0007669"/>
    <property type="project" value="InterPro"/>
</dbReference>
<dbReference type="InterPro" id="IPR036366">
    <property type="entry name" value="PGBDSf"/>
</dbReference>
<reference evidence="3 4" key="1">
    <citation type="journal article" date="2019" name="Mar. Drugs">
        <title>Comparative Genomics and CAZyme Genome Repertoires of Marine Zobellia amurskyensis KMM 3526(T) and Zobellia laminariae KMM 3676(T).</title>
        <authorList>
            <person name="Chernysheva N."/>
            <person name="Bystritskaya E."/>
            <person name="Stenkova A."/>
            <person name="Golovkin I."/>
            <person name="Nedashkovskaya O."/>
            <person name="Isaeva M."/>
        </authorList>
    </citation>
    <scope>NUCLEOTIDE SEQUENCE [LARGE SCALE GENOMIC DNA]</scope>
    <source>
        <strain evidence="3 4">KMM 3526</strain>
    </source>
</reference>
<gene>
    <name evidence="3" type="ORF">D9O36_02825</name>
</gene>
<keyword evidence="4" id="KW-1185">Reference proteome</keyword>
<dbReference type="EMBL" id="RCNR01000004">
    <property type="protein sequence ID" value="MUH34765.1"/>
    <property type="molecule type" value="Genomic_DNA"/>
</dbReference>
<protein>
    <recommendedName>
        <fullName evidence="5">N-acetylmuramoyl-L-alanine amidase</fullName>
    </recommendedName>
</protein>
<dbReference type="SUPFAM" id="SSF55846">
    <property type="entry name" value="N-acetylmuramoyl-L-alanine amidase-like"/>
    <property type="match status" value="1"/>
</dbReference>
<evidence type="ECO:0000313" key="3">
    <source>
        <dbReference type="EMBL" id="MUH34765.1"/>
    </source>
</evidence>
<dbReference type="OrthoDB" id="1523598at2"/>
<dbReference type="Pfam" id="PF01510">
    <property type="entry name" value="Amidase_2"/>
    <property type="match status" value="1"/>
</dbReference>
<evidence type="ECO:0008006" key="5">
    <source>
        <dbReference type="Google" id="ProtNLM"/>
    </source>
</evidence>
<accession>A0A7X2ZQX8</accession>
<evidence type="ECO:0000259" key="1">
    <source>
        <dbReference type="Pfam" id="PF01471"/>
    </source>
</evidence>
<dbReference type="InterPro" id="IPR036365">
    <property type="entry name" value="PGBD-like_sf"/>
</dbReference>
<dbReference type="InterPro" id="IPR002477">
    <property type="entry name" value="Peptidoglycan-bd-like"/>
</dbReference>
<dbReference type="AlphaFoldDB" id="A0A7X2ZQX8"/>
<feature type="domain" description="N-acetylmuramoyl-L-alanine amidase" evidence="2">
    <location>
        <begin position="113"/>
        <end position="302"/>
    </location>
</feature>
<dbReference type="Gene3D" id="1.10.101.10">
    <property type="entry name" value="PGBD-like superfamily/PGBD"/>
    <property type="match status" value="1"/>
</dbReference>
<dbReference type="Gene3D" id="3.40.80.10">
    <property type="entry name" value="Peptidoglycan recognition protein-like"/>
    <property type="match status" value="1"/>
</dbReference>
<organism evidence="3 4">
    <name type="scientific">Zobellia amurskyensis</name>
    <dbReference type="NCBI Taxonomy" id="248905"/>
    <lineage>
        <taxon>Bacteria</taxon>
        <taxon>Pseudomonadati</taxon>
        <taxon>Bacteroidota</taxon>
        <taxon>Flavobacteriia</taxon>
        <taxon>Flavobacteriales</taxon>
        <taxon>Flavobacteriaceae</taxon>
        <taxon>Zobellia</taxon>
    </lineage>
</organism>
<evidence type="ECO:0000259" key="2">
    <source>
        <dbReference type="Pfam" id="PF01510"/>
    </source>
</evidence>
<dbReference type="GO" id="GO:0009253">
    <property type="term" value="P:peptidoglycan catabolic process"/>
    <property type="evidence" value="ECO:0007669"/>
    <property type="project" value="InterPro"/>
</dbReference>
<dbReference type="SUPFAM" id="SSF47090">
    <property type="entry name" value="PGBD-like"/>
    <property type="match status" value="1"/>
</dbReference>
<sequence>MVLPVGKTIREHVSKSKNEKMKTLRKGSMNSSVSFLKNLLSRSGYPVEISPNFDKRTHEKVAQFQRANFLDVDGIVGKNTWQKLMLAGYKFNWGATNYILEDDEFMNDYTEKDTIYLHHTAGLHRPDYTIGWWENDNKPGTLNRVGTSFVIGRKSLENDDMFDGVTYRAFNEMFWAHHLGTRLKNNTLLNKKSIGIEICSLGPLQKSSEGKFYFQANSKTIEVPESEVCQLNTPWRGYQYFQKYTDKQIKECERLILTLATIFDIPVKNLKYDSSWFDISEEAQNGAPGVWTHCNVRTDKTDCFPQPEFIAMLNGLYSAYQDFELDYSEFESMAVGAPNQLSKEVLEHYAEDLELIEN</sequence>
<name>A0A7X2ZQX8_9FLAO</name>
<evidence type="ECO:0000313" key="4">
    <source>
        <dbReference type="Proteomes" id="UP000540519"/>
    </source>
</evidence>
<dbReference type="InterPro" id="IPR002502">
    <property type="entry name" value="Amidase_domain"/>
</dbReference>
<feature type="domain" description="Peptidoglycan binding-like" evidence="1">
    <location>
        <begin position="31"/>
        <end position="84"/>
    </location>
</feature>
<comment type="caution">
    <text evidence="3">The sequence shown here is derived from an EMBL/GenBank/DDBJ whole genome shotgun (WGS) entry which is preliminary data.</text>
</comment>